<evidence type="ECO:0000256" key="1">
    <source>
        <dbReference type="ARBA" id="ARBA00022553"/>
    </source>
</evidence>
<dbReference type="CDD" id="cd00383">
    <property type="entry name" value="trans_reg_C"/>
    <property type="match status" value="1"/>
</dbReference>
<reference evidence="10 11" key="1">
    <citation type="submission" date="2019-10" db="EMBL/GenBank/DDBJ databases">
        <title>Draft Genome Sequence of the Caffeine Degrading Methylotroph Methylorubrum populi PINKEL.</title>
        <authorList>
            <person name="Dawson S.C."/>
            <person name="Zhang X."/>
            <person name="Wright M.E."/>
            <person name="Sharma G."/>
            <person name="Langner J.T."/>
            <person name="Ditty J.L."/>
            <person name="Subuyuj G.A."/>
        </authorList>
    </citation>
    <scope>NUCLEOTIDE SEQUENCE [LARGE SCALE GENOMIC DNA]</scope>
    <source>
        <strain evidence="10 11">Pinkel</strain>
    </source>
</reference>
<dbReference type="SMART" id="SM00448">
    <property type="entry name" value="REC"/>
    <property type="match status" value="1"/>
</dbReference>
<dbReference type="InterPro" id="IPR001789">
    <property type="entry name" value="Sig_transdc_resp-reg_receiver"/>
</dbReference>
<dbReference type="Gene3D" id="6.10.250.690">
    <property type="match status" value="1"/>
</dbReference>
<dbReference type="Gene3D" id="3.40.50.2300">
    <property type="match status" value="1"/>
</dbReference>
<name>A0A833MZQ9_9HYPH</name>
<evidence type="ECO:0000313" key="11">
    <source>
        <dbReference type="Proteomes" id="UP000469949"/>
    </source>
</evidence>
<feature type="domain" description="Response regulatory" evidence="8">
    <location>
        <begin position="51"/>
        <end position="164"/>
    </location>
</feature>
<dbReference type="InterPro" id="IPR016032">
    <property type="entry name" value="Sig_transdc_resp-reg_C-effctor"/>
</dbReference>
<dbReference type="GO" id="GO:0006355">
    <property type="term" value="P:regulation of DNA-templated transcription"/>
    <property type="evidence" value="ECO:0007669"/>
    <property type="project" value="InterPro"/>
</dbReference>
<dbReference type="AlphaFoldDB" id="A0A833MZQ9"/>
<evidence type="ECO:0000256" key="7">
    <source>
        <dbReference type="PROSITE-ProRule" id="PRU01091"/>
    </source>
</evidence>
<dbReference type="GO" id="GO:0005829">
    <property type="term" value="C:cytosol"/>
    <property type="evidence" value="ECO:0007669"/>
    <property type="project" value="TreeGrafter"/>
</dbReference>
<dbReference type="Proteomes" id="UP000469949">
    <property type="component" value="Unassembled WGS sequence"/>
</dbReference>
<dbReference type="PROSITE" id="PS51755">
    <property type="entry name" value="OMPR_PHOB"/>
    <property type="match status" value="1"/>
</dbReference>
<evidence type="ECO:0000259" key="8">
    <source>
        <dbReference type="PROSITE" id="PS50110"/>
    </source>
</evidence>
<sequence>MVRAKAVEAGRACLFDSREDRGDDTILFSYFFSCLFSGQGGDSPMTATGPHIAVVDDEADARAMVGDYLRLHGFDVALCEGGRALRAHLQIRTPDLIVLDLNMPEEDGLSIVRDMKARSPIPIIMLTATASPIDRVVGLELGADDYLPKPCELRELVARVRSVLRRAQGAPLPSPPPTQPTPAPEPAACARTIRFGTKWLELDALRLRDDAGVEQPLTRSEFDLLKAFADHPKRALSRERLLDLADARDPDAFDRAIDVRINRIRKKVEPDPANPRFIRTVRGLGYIFRPDGD</sequence>
<dbReference type="GO" id="GO:0032993">
    <property type="term" value="C:protein-DNA complex"/>
    <property type="evidence" value="ECO:0007669"/>
    <property type="project" value="TreeGrafter"/>
</dbReference>
<evidence type="ECO:0000313" key="10">
    <source>
        <dbReference type="EMBL" id="KAB7785606.1"/>
    </source>
</evidence>
<evidence type="ECO:0000259" key="9">
    <source>
        <dbReference type="PROSITE" id="PS51755"/>
    </source>
</evidence>
<dbReference type="Pfam" id="PF00486">
    <property type="entry name" value="Trans_reg_C"/>
    <property type="match status" value="1"/>
</dbReference>
<evidence type="ECO:0000256" key="2">
    <source>
        <dbReference type="ARBA" id="ARBA00023012"/>
    </source>
</evidence>
<dbReference type="InterPro" id="IPR036388">
    <property type="entry name" value="WH-like_DNA-bd_sf"/>
</dbReference>
<comment type="caution">
    <text evidence="10">The sequence shown here is derived from an EMBL/GenBank/DDBJ whole genome shotgun (WGS) entry which is preliminary data.</text>
</comment>
<dbReference type="SUPFAM" id="SSF46894">
    <property type="entry name" value="C-terminal effector domain of the bipartite response regulators"/>
    <property type="match status" value="1"/>
</dbReference>
<dbReference type="InterPro" id="IPR011006">
    <property type="entry name" value="CheY-like_superfamily"/>
</dbReference>
<protein>
    <submittedName>
        <fullName evidence="10">Two-component transcriptional response regulator winged helix family</fullName>
    </submittedName>
</protein>
<dbReference type="InterPro" id="IPR001867">
    <property type="entry name" value="OmpR/PhoB-type_DNA-bd"/>
</dbReference>
<dbReference type="PANTHER" id="PTHR48111">
    <property type="entry name" value="REGULATOR OF RPOS"/>
    <property type="match status" value="1"/>
</dbReference>
<dbReference type="GO" id="GO:0000156">
    <property type="term" value="F:phosphorelay response regulator activity"/>
    <property type="evidence" value="ECO:0007669"/>
    <property type="project" value="TreeGrafter"/>
</dbReference>
<dbReference type="EMBL" id="WEKV01000009">
    <property type="protein sequence ID" value="KAB7785606.1"/>
    <property type="molecule type" value="Genomic_DNA"/>
</dbReference>
<dbReference type="PANTHER" id="PTHR48111:SF4">
    <property type="entry name" value="DNA-BINDING DUAL TRANSCRIPTIONAL REGULATOR OMPR"/>
    <property type="match status" value="1"/>
</dbReference>
<evidence type="ECO:0000256" key="4">
    <source>
        <dbReference type="ARBA" id="ARBA00023125"/>
    </source>
</evidence>
<dbReference type="SMART" id="SM00862">
    <property type="entry name" value="Trans_reg_C"/>
    <property type="match status" value="1"/>
</dbReference>
<evidence type="ECO:0000256" key="3">
    <source>
        <dbReference type="ARBA" id="ARBA00023015"/>
    </source>
</evidence>
<dbReference type="InterPro" id="IPR039420">
    <property type="entry name" value="WalR-like"/>
</dbReference>
<keyword evidence="1 6" id="KW-0597">Phosphoprotein</keyword>
<keyword evidence="5" id="KW-0804">Transcription</keyword>
<accession>A0A833MZQ9</accession>
<gene>
    <name evidence="10" type="ORF">F8B43_2107</name>
</gene>
<evidence type="ECO:0000256" key="6">
    <source>
        <dbReference type="PROSITE-ProRule" id="PRU00169"/>
    </source>
</evidence>
<keyword evidence="4 7" id="KW-0238">DNA-binding</keyword>
<dbReference type="Gene3D" id="1.10.10.10">
    <property type="entry name" value="Winged helix-like DNA-binding domain superfamily/Winged helix DNA-binding domain"/>
    <property type="match status" value="1"/>
</dbReference>
<proteinExistence type="predicted"/>
<evidence type="ECO:0000256" key="5">
    <source>
        <dbReference type="ARBA" id="ARBA00023163"/>
    </source>
</evidence>
<feature type="DNA-binding region" description="OmpR/PhoB-type" evidence="7">
    <location>
        <begin position="190"/>
        <end position="290"/>
    </location>
</feature>
<dbReference type="SUPFAM" id="SSF52172">
    <property type="entry name" value="CheY-like"/>
    <property type="match status" value="1"/>
</dbReference>
<keyword evidence="3" id="KW-0805">Transcription regulation</keyword>
<dbReference type="GO" id="GO:0000976">
    <property type="term" value="F:transcription cis-regulatory region binding"/>
    <property type="evidence" value="ECO:0007669"/>
    <property type="project" value="TreeGrafter"/>
</dbReference>
<keyword evidence="2" id="KW-0902">Two-component regulatory system</keyword>
<dbReference type="PROSITE" id="PS50110">
    <property type="entry name" value="RESPONSE_REGULATORY"/>
    <property type="match status" value="1"/>
</dbReference>
<organism evidence="10 11">
    <name type="scientific">Methylorubrum populi</name>
    <dbReference type="NCBI Taxonomy" id="223967"/>
    <lineage>
        <taxon>Bacteria</taxon>
        <taxon>Pseudomonadati</taxon>
        <taxon>Pseudomonadota</taxon>
        <taxon>Alphaproteobacteria</taxon>
        <taxon>Hyphomicrobiales</taxon>
        <taxon>Methylobacteriaceae</taxon>
        <taxon>Methylorubrum</taxon>
    </lineage>
</organism>
<feature type="domain" description="OmpR/PhoB-type" evidence="9">
    <location>
        <begin position="190"/>
        <end position="290"/>
    </location>
</feature>
<feature type="modified residue" description="4-aspartylphosphate" evidence="6">
    <location>
        <position position="100"/>
    </location>
</feature>
<dbReference type="Pfam" id="PF00072">
    <property type="entry name" value="Response_reg"/>
    <property type="match status" value="1"/>
</dbReference>